<organism evidence="1">
    <name type="scientific">marine metagenome</name>
    <dbReference type="NCBI Taxonomy" id="408172"/>
    <lineage>
        <taxon>unclassified sequences</taxon>
        <taxon>metagenomes</taxon>
        <taxon>ecological metagenomes</taxon>
    </lineage>
</organism>
<proteinExistence type="predicted"/>
<evidence type="ECO:0000313" key="1">
    <source>
        <dbReference type="EMBL" id="SVD72497.1"/>
    </source>
</evidence>
<accession>A0A382XMX0</accession>
<dbReference type="AlphaFoldDB" id="A0A382XMX0"/>
<gene>
    <name evidence="1" type="ORF">METZ01_LOCUS425351</name>
</gene>
<protein>
    <submittedName>
        <fullName evidence="1">Uncharacterized protein</fullName>
    </submittedName>
</protein>
<sequence>MLRNAGFFFDGYRYNLLASNFDDLGLKHVADGQILSTQNLWGDLRSLRLSPY</sequence>
<name>A0A382XMX0_9ZZZZ</name>
<dbReference type="EMBL" id="UINC01169117">
    <property type="protein sequence ID" value="SVD72497.1"/>
    <property type="molecule type" value="Genomic_DNA"/>
</dbReference>
<reference evidence="1" key="1">
    <citation type="submission" date="2018-05" db="EMBL/GenBank/DDBJ databases">
        <authorList>
            <person name="Lanie J.A."/>
            <person name="Ng W.-L."/>
            <person name="Kazmierczak K.M."/>
            <person name="Andrzejewski T.M."/>
            <person name="Davidsen T.M."/>
            <person name="Wayne K.J."/>
            <person name="Tettelin H."/>
            <person name="Glass J.I."/>
            <person name="Rusch D."/>
            <person name="Podicherti R."/>
            <person name="Tsui H.-C.T."/>
            <person name="Winkler M.E."/>
        </authorList>
    </citation>
    <scope>NUCLEOTIDE SEQUENCE</scope>
</reference>